<keyword evidence="4" id="KW-0732">Signal</keyword>
<gene>
    <name evidence="9" type="ORF">AAF712_013801</name>
</gene>
<comment type="cofactor">
    <cofactor evidence="1">
        <name>FAD</name>
        <dbReference type="ChEBI" id="CHEBI:57692"/>
    </cofactor>
</comment>
<dbReference type="PROSITE" id="PS00624">
    <property type="entry name" value="GMC_OXRED_2"/>
    <property type="match status" value="1"/>
</dbReference>
<keyword evidence="10" id="KW-1185">Reference proteome</keyword>
<dbReference type="PANTHER" id="PTHR11552">
    <property type="entry name" value="GLUCOSE-METHANOL-CHOLINE GMC OXIDOREDUCTASE"/>
    <property type="match status" value="1"/>
</dbReference>
<evidence type="ECO:0000313" key="9">
    <source>
        <dbReference type="EMBL" id="KAL0059457.1"/>
    </source>
</evidence>
<dbReference type="SUPFAM" id="SSF54373">
    <property type="entry name" value="FAD-linked reductases, C-terminal domain"/>
    <property type="match status" value="1"/>
</dbReference>
<evidence type="ECO:0000256" key="5">
    <source>
        <dbReference type="ARBA" id="ARBA00022827"/>
    </source>
</evidence>
<sequence>MPVVSSAEEFTKNQFDYLIVGGGNTGLVVATRLTEDPHVTVGVLEAGLEPTPGDPVIDVPAMMGRAVGDPKYDWMTFTTPQPKANNRSVLMSRGKGLGGSSLINYMYMIRPNKEEFDRIEELGNKGWNWDSITRYMKKSENLIPTELPFDDQQKYAINTKTDFHGTSGPLQKTLGIVFSEFHADVVASATNFNVAKNLDANAGDLAGISTGFASIDPMTAKRSSAYSAYYAPNAERKNLVVLSAATVNKLVISDDKASGLKRITGVEFTHEGSVSTVPVKREVILSAGSVGTPKVLELSGIGNPALLSRLNIPVHVDLPGVGENFRELPFVSAGSRHYSSNLPSSEDHIMAFAVAETVKYETMDFAEKKGLLASVPAPAYVYVPADKLGNEKDVSKWIGQLRDAEKLIHPDTPESVKKGIRRQYELLEKVWKDERTVQGELAAVCGHLPTPLHPPEPGRRYCTVVSFLAQPLSRGYVHITSADSSVQSEVNPRYMSVESDFEMLVGLLKLGTKLYTFPPLSDNIKEMVIPSIPEDKDKQDEAYGEYVRSACLSGIHPMGSASLMPRELGGVVDENLKVYGTSNLRVADLSILPIMLATHPQGTAYGIGEKAADIIKEANQ</sequence>
<evidence type="ECO:0000313" key="10">
    <source>
        <dbReference type="Proteomes" id="UP001437256"/>
    </source>
</evidence>
<dbReference type="PANTHER" id="PTHR11552:SF201">
    <property type="entry name" value="GLUCOSE-METHANOL-CHOLINE OXIDOREDUCTASE N-TERMINAL DOMAIN-CONTAINING PROTEIN"/>
    <property type="match status" value="1"/>
</dbReference>
<keyword evidence="7" id="KW-0325">Glycoprotein</keyword>
<dbReference type="Gene3D" id="3.50.50.60">
    <property type="entry name" value="FAD/NAD(P)-binding domain"/>
    <property type="match status" value="1"/>
</dbReference>
<accession>A0ABR2ZG69</accession>
<protein>
    <recommendedName>
        <fullName evidence="8">Glucose-methanol-choline oxidoreductase N-terminal domain-containing protein</fullName>
    </recommendedName>
</protein>
<evidence type="ECO:0000256" key="1">
    <source>
        <dbReference type="ARBA" id="ARBA00001974"/>
    </source>
</evidence>
<evidence type="ECO:0000259" key="8">
    <source>
        <dbReference type="PROSITE" id="PS00624"/>
    </source>
</evidence>
<feature type="domain" description="Glucose-methanol-choline oxidoreductase N-terminal" evidence="8">
    <location>
        <begin position="288"/>
        <end position="302"/>
    </location>
</feature>
<dbReference type="Gene3D" id="3.30.560.10">
    <property type="entry name" value="Glucose Oxidase, domain 3"/>
    <property type="match status" value="1"/>
</dbReference>
<dbReference type="Pfam" id="PF05199">
    <property type="entry name" value="GMC_oxred_C"/>
    <property type="match status" value="1"/>
</dbReference>
<evidence type="ECO:0000256" key="4">
    <source>
        <dbReference type="ARBA" id="ARBA00022729"/>
    </source>
</evidence>
<dbReference type="InterPro" id="IPR000172">
    <property type="entry name" value="GMC_OxRdtase_N"/>
</dbReference>
<evidence type="ECO:0000256" key="7">
    <source>
        <dbReference type="ARBA" id="ARBA00023180"/>
    </source>
</evidence>
<evidence type="ECO:0000256" key="6">
    <source>
        <dbReference type="ARBA" id="ARBA00023002"/>
    </source>
</evidence>
<keyword evidence="6" id="KW-0560">Oxidoreductase</keyword>
<dbReference type="InterPro" id="IPR007867">
    <property type="entry name" value="GMC_OxRtase_C"/>
</dbReference>
<dbReference type="EMBL" id="JBBXMP010000226">
    <property type="protein sequence ID" value="KAL0059457.1"/>
    <property type="molecule type" value="Genomic_DNA"/>
</dbReference>
<dbReference type="InterPro" id="IPR036188">
    <property type="entry name" value="FAD/NAD-bd_sf"/>
</dbReference>
<dbReference type="PIRSF" id="PIRSF000137">
    <property type="entry name" value="Alcohol_oxidase"/>
    <property type="match status" value="1"/>
</dbReference>
<keyword evidence="3" id="KW-0285">Flavoprotein</keyword>
<organism evidence="9 10">
    <name type="scientific">Marasmius tenuissimus</name>
    <dbReference type="NCBI Taxonomy" id="585030"/>
    <lineage>
        <taxon>Eukaryota</taxon>
        <taxon>Fungi</taxon>
        <taxon>Dikarya</taxon>
        <taxon>Basidiomycota</taxon>
        <taxon>Agaricomycotina</taxon>
        <taxon>Agaricomycetes</taxon>
        <taxon>Agaricomycetidae</taxon>
        <taxon>Agaricales</taxon>
        <taxon>Marasmiineae</taxon>
        <taxon>Marasmiaceae</taxon>
        <taxon>Marasmius</taxon>
    </lineage>
</organism>
<dbReference type="Proteomes" id="UP001437256">
    <property type="component" value="Unassembled WGS sequence"/>
</dbReference>
<evidence type="ECO:0000256" key="3">
    <source>
        <dbReference type="ARBA" id="ARBA00022630"/>
    </source>
</evidence>
<comment type="caution">
    <text evidence="9">The sequence shown here is derived from an EMBL/GenBank/DDBJ whole genome shotgun (WGS) entry which is preliminary data.</text>
</comment>
<dbReference type="InterPro" id="IPR012132">
    <property type="entry name" value="GMC_OxRdtase"/>
</dbReference>
<reference evidence="9 10" key="1">
    <citation type="submission" date="2024-05" db="EMBL/GenBank/DDBJ databases">
        <title>A draft genome resource for the thread blight pathogen Marasmius tenuissimus strain MS-2.</title>
        <authorList>
            <person name="Yulfo-Soto G.E."/>
            <person name="Baruah I.K."/>
            <person name="Amoako-Attah I."/>
            <person name="Bukari Y."/>
            <person name="Meinhardt L.W."/>
            <person name="Bailey B.A."/>
            <person name="Cohen S.P."/>
        </authorList>
    </citation>
    <scope>NUCLEOTIDE SEQUENCE [LARGE SCALE GENOMIC DNA]</scope>
    <source>
        <strain evidence="9 10">MS-2</strain>
    </source>
</reference>
<dbReference type="Pfam" id="PF00732">
    <property type="entry name" value="GMC_oxred_N"/>
    <property type="match status" value="1"/>
</dbReference>
<proteinExistence type="inferred from homology"/>
<evidence type="ECO:0000256" key="2">
    <source>
        <dbReference type="ARBA" id="ARBA00010790"/>
    </source>
</evidence>
<name>A0ABR2ZG69_9AGAR</name>
<dbReference type="SUPFAM" id="SSF51905">
    <property type="entry name" value="FAD/NAD(P)-binding domain"/>
    <property type="match status" value="1"/>
</dbReference>
<comment type="similarity">
    <text evidence="2">Belongs to the GMC oxidoreductase family.</text>
</comment>
<keyword evidence="5" id="KW-0274">FAD</keyword>